<dbReference type="AlphaFoldDB" id="A0A7X4GM83"/>
<sequence length="594" mass="68039">MKLLTLQIAPRGIGGLRSELLKFGDHITQLFGPNGSGKTPTVQSIAFCLGYNSVFRDDIYSRCEYAELTFSVGDELFKSSRAFSRDFDLTFESNGRIQHFYSEREFSDHLFQLLDLDADRRLVGMQGEVISPYISTILPLYYLDQDNGYNSFYSPPATFIKDQHSEMMRIAWKLAAKHSFDQKKDSIALRREVDELDKLVGERKKQFEDAKIQLDVDGVVEEELRAELDSLTLQLDGFKSTNQSQSESVEAMGQVVRAKRREVYSIDIELQEIERRLLGQRNIIGEINSEINTLTLNEDARRIFMSFDEICGSDNCGMFLKSSNAFGKNLLYLRDQIKDLDRNSSAEETRKNRYLEKRSRLLAEISDIEQSQVVTSLKTETDALVDAISAVKTRMLEIQLKLGDLKKISVLKTRYLETHDRRERALSTLHELGRESGFSPELIRVRSTFKVALIRWLDILGTSNVNYDISFKQDFVPIFGNEVVGQLKGSTKLRTVLAYHAAFIEQMSISDGTLNIFILDTPKQHDIHNDDLNRYFLELKKLCSTRNVQVVFSSTEYHYEGDSDDAEWNPRFEGKLHPMFYGGTDALPLTEPVP</sequence>
<comment type="caution">
    <text evidence="1">The sequence shown here is derived from an EMBL/GenBank/DDBJ whole genome shotgun (WGS) entry which is preliminary data.</text>
</comment>
<dbReference type="InterPro" id="IPR027417">
    <property type="entry name" value="P-loop_NTPase"/>
</dbReference>
<dbReference type="Gene3D" id="3.40.50.300">
    <property type="entry name" value="P-loop containing nucleotide triphosphate hydrolases"/>
    <property type="match status" value="1"/>
</dbReference>
<dbReference type="Proteomes" id="UP000450012">
    <property type="component" value="Unassembled WGS sequence"/>
</dbReference>
<dbReference type="EMBL" id="WWCK01000001">
    <property type="protein sequence ID" value="MYM65615.1"/>
    <property type="molecule type" value="Genomic_DNA"/>
</dbReference>
<evidence type="ECO:0000313" key="2">
    <source>
        <dbReference type="Proteomes" id="UP000450012"/>
    </source>
</evidence>
<proteinExistence type="predicted"/>
<dbReference type="RefSeq" id="WP_161012209.1">
    <property type="nucleotide sequence ID" value="NZ_WWCK01000001.1"/>
</dbReference>
<keyword evidence="2" id="KW-1185">Reference proteome</keyword>
<reference evidence="1 2" key="1">
    <citation type="submission" date="2019-12" db="EMBL/GenBank/DDBJ databases">
        <title>Novel species isolated from a subtropical stream in China.</title>
        <authorList>
            <person name="Lu H."/>
        </authorList>
    </citation>
    <scope>NUCLEOTIDE SEQUENCE [LARGE SCALE GENOMIC DNA]</scope>
    <source>
        <strain evidence="1 2">FT55W</strain>
    </source>
</reference>
<accession>A0A7X4GM83</accession>
<evidence type="ECO:0000313" key="1">
    <source>
        <dbReference type="EMBL" id="MYM65615.1"/>
    </source>
</evidence>
<protein>
    <submittedName>
        <fullName evidence="1">Uncharacterized protein</fullName>
    </submittedName>
</protein>
<name>A0A7X4GM83_9BURK</name>
<dbReference type="SUPFAM" id="SSF52540">
    <property type="entry name" value="P-loop containing nucleoside triphosphate hydrolases"/>
    <property type="match status" value="1"/>
</dbReference>
<organism evidence="1 2">
    <name type="scientific">Duganella rivi</name>
    <dbReference type="NCBI Taxonomy" id="2666083"/>
    <lineage>
        <taxon>Bacteria</taxon>
        <taxon>Pseudomonadati</taxon>
        <taxon>Pseudomonadota</taxon>
        <taxon>Betaproteobacteria</taxon>
        <taxon>Burkholderiales</taxon>
        <taxon>Oxalobacteraceae</taxon>
        <taxon>Telluria group</taxon>
        <taxon>Duganella</taxon>
    </lineage>
</organism>
<gene>
    <name evidence="1" type="ORF">GTP45_02050</name>
</gene>